<proteinExistence type="predicted"/>
<evidence type="ECO:0000256" key="6">
    <source>
        <dbReference type="ARBA" id="ARBA00023004"/>
    </source>
</evidence>
<dbReference type="OrthoDB" id="4086643at2"/>
<evidence type="ECO:0000313" key="10">
    <source>
        <dbReference type="Proteomes" id="UP000050867"/>
    </source>
</evidence>
<reference evidence="9 10" key="1">
    <citation type="submission" date="2015-10" db="EMBL/GenBank/DDBJ databases">
        <title>Draft genome sequence of pyrrolomycin-producing Streptomyces vitaminophilus.</title>
        <authorList>
            <person name="Graham D.E."/>
            <person name="Mahan K.M."/>
            <person name="Klingeman D.M."/>
            <person name="Hettich R.L."/>
            <person name="Parry R.J."/>
        </authorList>
    </citation>
    <scope>NUCLEOTIDE SEQUENCE [LARGE SCALE GENOMIC DNA]</scope>
    <source>
        <strain evidence="9 10">ATCC 31673</strain>
    </source>
</reference>
<evidence type="ECO:0000259" key="8">
    <source>
        <dbReference type="PROSITE" id="PS51918"/>
    </source>
</evidence>
<keyword evidence="10" id="KW-1185">Reference proteome</keyword>
<dbReference type="GO" id="GO:0016491">
    <property type="term" value="F:oxidoreductase activity"/>
    <property type="evidence" value="ECO:0007669"/>
    <property type="project" value="UniProtKB-KW"/>
</dbReference>
<accession>A0A0T6LK91</accession>
<dbReference type="eggNOG" id="COG2896">
    <property type="taxonomic scope" value="Bacteria"/>
</dbReference>
<dbReference type="InterPro" id="IPR058240">
    <property type="entry name" value="rSAM_sf"/>
</dbReference>
<organism evidence="9 10">
    <name type="scientific">Wenjunlia vitaminophila</name>
    <name type="common">Streptomyces vitaminophilus</name>
    <dbReference type="NCBI Taxonomy" id="76728"/>
    <lineage>
        <taxon>Bacteria</taxon>
        <taxon>Bacillati</taxon>
        <taxon>Actinomycetota</taxon>
        <taxon>Actinomycetes</taxon>
        <taxon>Kitasatosporales</taxon>
        <taxon>Streptomycetaceae</taxon>
        <taxon>Wenjunlia</taxon>
    </lineage>
</organism>
<dbReference type="PROSITE" id="PS01305">
    <property type="entry name" value="MOAA_NIFB_PQQE"/>
    <property type="match status" value="1"/>
</dbReference>
<dbReference type="Pfam" id="PF04055">
    <property type="entry name" value="Radical_SAM"/>
    <property type="match status" value="1"/>
</dbReference>
<evidence type="ECO:0000256" key="1">
    <source>
        <dbReference type="ARBA" id="ARBA00001966"/>
    </source>
</evidence>
<dbReference type="Gene3D" id="3.20.20.70">
    <property type="entry name" value="Aldolase class I"/>
    <property type="match status" value="1"/>
</dbReference>
<dbReference type="SMR" id="A0A0T6LK91"/>
<evidence type="ECO:0000256" key="2">
    <source>
        <dbReference type="ARBA" id="ARBA00022485"/>
    </source>
</evidence>
<dbReference type="STRING" id="76728.AQ490_11305"/>
<dbReference type="Proteomes" id="UP000050867">
    <property type="component" value="Unassembled WGS sequence"/>
</dbReference>
<dbReference type="InterPro" id="IPR000385">
    <property type="entry name" value="MoaA_NifB_PqqE_Fe-S-bd_CS"/>
</dbReference>
<evidence type="ECO:0000256" key="4">
    <source>
        <dbReference type="ARBA" id="ARBA00022723"/>
    </source>
</evidence>
<dbReference type="PANTHER" id="PTHR11228:SF7">
    <property type="entry name" value="PQQA PEPTIDE CYCLASE"/>
    <property type="match status" value="1"/>
</dbReference>
<dbReference type="EMBL" id="LLZU01000039">
    <property type="protein sequence ID" value="KRV46478.1"/>
    <property type="molecule type" value="Genomic_DNA"/>
</dbReference>
<dbReference type="SFLD" id="SFLDG01067">
    <property type="entry name" value="SPASM/twitch_domain_containing"/>
    <property type="match status" value="1"/>
</dbReference>
<keyword evidence="6" id="KW-0408">Iron</keyword>
<sequence length="318" mass="34572">MSVMLGQLTVPRRRDDVIDQIRSRLAERGQTLADAIRERELYFRISVVGTCNLSCTFCHNEGAPASGKISLGVVGEAVPAAVRAGFTRVQFTGGEPLLRPDIGDFVRLAREHVDDVGVTTNGTYLPQRLEALLDAGLARMHVSLQTEPLVEAGTKDAWGIPDWLMPTVERAASGAFTLRLNLPVPADSLDRTEAFLYLLTARGVNVKVFSVLPEGEVREDSYPLAALNALVDRVNAHNSTVPGAGEVLLRGFRPPAGIRCSTCGDLPRCKEQSHSLRLGADLLLRPCLATRTWDAPLQRDHIDASVTEAALLALDYAW</sequence>
<evidence type="ECO:0000256" key="7">
    <source>
        <dbReference type="ARBA" id="ARBA00023014"/>
    </source>
</evidence>
<dbReference type="SUPFAM" id="SSF102114">
    <property type="entry name" value="Radical SAM enzymes"/>
    <property type="match status" value="1"/>
</dbReference>
<keyword evidence="4" id="KW-0479">Metal-binding</keyword>
<dbReference type="InterPro" id="IPR013785">
    <property type="entry name" value="Aldolase_TIM"/>
</dbReference>
<evidence type="ECO:0000256" key="5">
    <source>
        <dbReference type="ARBA" id="ARBA00023002"/>
    </source>
</evidence>
<dbReference type="SFLD" id="SFLDS00029">
    <property type="entry name" value="Radical_SAM"/>
    <property type="match status" value="1"/>
</dbReference>
<feature type="domain" description="Radical SAM core" evidence="8">
    <location>
        <begin position="35"/>
        <end position="244"/>
    </location>
</feature>
<dbReference type="PANTHER" id="PTHR11228">
    <property type="entry name" value="RADICAL SAM DOMAIN PROTEIN"/>
    <property type="match status" value="1"/>
</dbReference>
<dbReference type="GO" id="GO:0051539">
    <property type="term" value="F:4 iron, 4 sulfur cluster binding"/>
    <property type="evidence" value="ECO:0007669"/>
    <property type="project" value="UniProtKB-KW"/>
</dbReference>
<dbReference type="AlphaFoldDB" id="A0A0T6LK91"/>
<dbReference type="InterPro" id="IPR050377">
    <property type="entry name" value="Radical_SAM_PqqE_MftC-like"/>
</dbReference>
<gene>
    <name evidence="9" type="ORF">AQ490_11305</name>
</gene>
<keyword evidence="7" id="KW-0411">Iron-sulfur</keyword>
<comment type="cofactor">
    <cofactor evidence="1">
        <name>[4Fe-4S] cluster</name>
        <dbReference type="ChEBI" id="CHEBI:49883"/>
    </cofactor>
</comment>
<protein>
    <submittedName>
        <fullName evidence="9">Radical SAM protein</fullName>
    </submittedName>
</protein>
<evidence type="ECO:0000256" key="3">
    <source>
        <dbReference type="ARBA" id="ARBA00022691"/>
    </source>
</evidence>
<dbReference type="PROSITE" id="PS51918">
    <property type="entry name" value="RADICAL_SAM"/>
    <property type="match status" value="1"/>
</dbReference>
<keyword evidence="2" id="KW-0004">4Fe-4S</keyword>
<evidence type="ECO:0000313" key="9">
    <source>
        <dbReference type="EMBL" id="KRV46478.1"/>
    </source>
</evidence>
<name>A0A0T6LK91_WENVI</name>
<dbReference type="InterPro" id="IPR007197">
    <property type="entry name" value="rSAM"/>
</dbReference>
<dbReference type="CDD" id="cd01335">
    <property type="entry name" value="Radical_SAM"/>
    <property type="match status" value="1"/>
</dbReference>
<comment type="caution">
    <text evidence="9">The sequence shown here is derived from an EMBL/GenBank/DDBJ whole genome shotgun (WGS) entry which is preliminary data.</text>
</comment>
<dbReference type="GO" id="GO:0046872">
    <property type="term" value="F:metal ion binding"/>
    <property type="evidence" value="ECO:0007669"/>
    <property type="project" value="UniProtKB-KW"/>
</dbReference>
<keyword evidence="3" id="KW-0949">S-adenosyl-L-methionine</keyword>
<keyword evidence="5" id="KW-0560">Oxidoreductase</keyword>